<evidence type="ECO:0000313" key="3">
    <source>
        <dbReference type="EMBL" id="CAB4698383.1"/>
    </source>
</evidence>
<keyword evidence="1" id="KW-0812">Transmembrane</keyword>
<accession>A0A6J6MP67</accession>
<protein>
    <submittedName>
        <fullName evidence="2">Unannotated protein</fullName>
    </submittedName>
</protein>
<reference evidence="2" key="1">
    <citation type="submission" date="2020-05" db="EMBL/GenBank/DDBJ databases">
        <authorList>
            <person name="Chiriac C."/>
            <person name="Salcher M."/>
            <person name="Ghai R."/>
            <person name="Kavagutti S V."/>
        </authorList>
    </citation>
    <scope>NUCLEOTIDE SEQUENCE</scope>
</reference>
<evidence type="ECO:0000313" key="2">
    <source>
        <dbReference type="EMBL" id="CAB4674684.1"/>
    </source>
</evidence>
<dbReference type="InterPro" id="IPR021354">
    <property type="entry name" value="DUF2975"/>
</dbReference>
<name>A0A6J6MP67_9ZZZZ</name>
<feature type="transmembrane region" description="Helical" evidence="1">
    <location>
        <begin position="47"/>
        <end position="68"/>
    </location>
</feature>
<organism evidence="2">
    <name type="scientific">freshwater metagenome</name>
    <dbReference type="NCBI Taxonomy" id="449393"/>
    <lineage>
        <taxon>unclassified sequences</taxon>
        <taxon>metagenomes</taxon>
        <taxon>ecological metagenomes</taxon>
    </lineage>
</organism>
<feature type="transmembrane region" description="Helical" evidence="1">
    <location>
        <begin position="7"/>
        <end position="27"/>
    </location>
</feature>
<feature type="transmembrane region" description="Helical" evidence="1">
    <location>
        <begin position="116"/>
        <end position="139"/>
    </location>
</feature>
<dbReference type="AlphaFoldDB" id="A0A6J6MP67"/>
<feature type="transmembrane region" description="Helical" evidence="1">
    <location>
        <begin position="88"/>
        <end position="110"/>
    </location>
</feature>
<gene>
    <name evidence="2" type="ORF">UFOPK2312_00774</name>
    <name evidence="3" type="ORF">UFOPK2510_01157</name>
</gene>
<dbReference type="Pfam" id="PF11188">
    <property type="entry name" value="DUF2975"/>
    <property type="match status" value="1"/>
</dbReference>
<dbReference type="EMBL" id="CAEZWY010000084">
    <property type="protein sequence ID" value="CAB4674684.1"/>
    <property type="molecule type" value="Genomic_DNA"/>
</dbReference>
<evidence type="ECO:0000256" key="1">
    <source>
        <dbReference type="SAM" id="Phobius"/>
    </source>
</evidence>
<keyword evidence="1" id="KW-1133">Transmembrane helix</keyword>
<keyword evidence="1" id="KW-0472">Membrane</keyword>
<proteinExistence type="predicted"/>
<sequence>MSEKRFIVAKAGFLFLFLGLTLVQFLSFPGQFEHMRRTQGISLLIEFALTIVVGLWILCGQIALYCLWQIVESMRRNRFYSAENLNWIARLLMSFKVASVIPAVLFLMLVPQADDPGFFVLLAIVALFIFSLTATTSLLKDQIASKISE</sequence>
<dbReference type="EMBL" id="CAEZXO010000006">
    <property type="protein sequence ID" value="CAB4698383.1"/>
    <property type="molecule type" value="Genomic_DNA"/>
</dbReference>